<dbReference type="InterPro" id="IPR017938">
    <property type="entry name" value="Riboflavin_synthase-like_b-brl"/>
</dbReference>
<dbReference type="Gene3D" id="2.20.25.90">
    <property type="entry name" value="ADC-like domains"/>
    <property type="match status" value="1"/>
</dbReference>
<evidence type="ECO:0000256" key="13">
    <source>
        <dbReference type="ARBA" id="ARBA00022857"/>
    </source>
</evidence>
<dbReference type="FunFam" id="2.40.40.20:FF:000005">
    <property type="entry name" value="Periplasmic nitrate reductase"/>
    <property type="match status" value="1"/>
</dbReference>
<evidence type="ECO:0000256" key="8">
    <source>
        <dbReference type="ARBA" id="ARBA00022505"/>
    </source>
</evidence>
<dbReference type="Pfam" id="PF00384">
    <property type="entry name" value="Molybdopterin"/>
    <property type="match status" value="1"/>
</dbReference>
<evidence type="ECO:0000256" key="11">
    <source>
        <dbReference type="ARBA" id="ARBA00022723"/>
    </source>
</evidence>
<dbReference type="Pfam" id="PF04879">
    <property type="entry name" value="Molybdop_Fe4S4"/>
    <property type="match status" value="1"/>
</dbReference>
<name>K5BFF0_MYCHD</name>
<evidence type="ECO:0000259" key="20">
    <source>
        <dbReference type="PROSITE" id="PS51384"/>
    </source>
</evidence>
<keyword evidence="17" id="KW-0534">Nitrate assimilation</keyword>
<organism evidence="22 23">
    <name type="scientific">Mycolicibacterium hassiacum (strain DSM 44199 / CIP 105218 / JCM 12690 / 3849)</name>
    <name type="common">Mycobacterium hassiacum</name>
    <dbReference type="NCBI Taxonomy" id="1122247"/>
    <lineage>
        <taxon>Bacteria</taxon>
        <taxon>Bacillati</taxon>
        <taxon>Actinomycetota</taxon>
        <taxon>Actinomycetes</taxon>
        <taxon>Mycobacteriales</taxon>
        <taxon>Mycobacteriaceae</taxon>
        <taxon>Mycolicibacterium</taxon>
    </lineage>
</organism>
<dbReference type="CDD" id="cd02791">
    <property type="entry name" value="MopB_CT_Nitrate-R-NapA-like"/>
    <property type="match status" value="1"/>
</dbReference>
<evidence type="ECO:0000313" key="23">
    <source>
        <dbReference type="Proteomes" id="UP000006265"/>
    </source>
</evidence>
<evidence type="ECO:0000259" key="19">
    <source>
        <dbReference type="PROSITE" id="PS50902"/>
    </source>
</evidence>
<dbReference type="SUPFAM" id="SSF53706">
    <property type="entry name" value="Formate dehydrogenase/DMSO reductase, domains 1-3"/>
    <property type="match status" value="1"/>
</dbReference>
<evidence type="ECO:0000256" key="1">
    <source>
        <dbReference type="ARBA" id="ARBA00001917"/>
    </source>
</evidence>
<evidence type="ECO:0000256" key="5">
    <source>
        <dbReference type="ARBA" id="ARBA00008747"/>
    </source>
</evidence>
<evidence type="ECO:0000256" key="16">
    <source>
        <dbReference type="ARBA" id="ARBA00023014"/>
    </source>
</evidence>
<dbReference type="InterPro" id="IPR001433">
    <property type="entry name" value="OxRdtase_FAD/NAD-bd"/>
</dbReference>
<dbReference type="InterPro" id="IPR008254">
    <property type="entry name" value="Flavodoxin/NO_synth"/>
</dbReference>
<evidence type="ECO:0000256" key="10">
    <source>
        <dbReference type="ARBA" id="ARBA00022643"/>
    </source>
</evidence>
<dbReference type="EMBL" id="AMRA01000054">
    <property type="protein sequence ID" value="EKF23827.1"/>
    <property type="molecule type" value="Genomic_DNA"/>
</dbReference>
<dbReference type="GO" id="GO:0010181">
    <property type="term" value="F:FMN binding"/>
    <property type="evidence" value="ECO:0007669"/>
    <property type="project" value="InterPro"/>
</dbReference>
<keyword evidence="23" id="KW-1185">Reference proteome</keyword>
<dbReference type="PRINTS" id="PR00369">
    <property type="entry name" value="FLAVODOXIN"/>
</dbReference>
<comment type="cofactor">
    <cofactor evidence="2">
        <name>Mo-bis(molybdopterin guanine dinucleotide)</name>
        <dbReference type="ChEBI" id="CHEBI:60539"/>
    </cofactor>
</comment>
<evidence type="ECO:0000256" key="2">
    <source>
        <dbReference type="ARBA" id="ARBA00001942"/>
    </source>
</evidence>
<keyword evidence="13" id="KW-0521">NADP</keyword>
<dbReference type="Gene3D" id="2.40.30.10">
    <property type="entry name" value="Translation factors"/>
    <property type="match status" value="1"/>
</dbReference>
<evidence type="ECO:0000256" key="4">
    <source>
        <dbReference type="ARBA" id="ARBA00001974"/>
    </source>
</evidence>
<keyword evidence="9" id="KW-0285">Flavoprotein</keyword>
<dbReference type="GO" id="GO:0051539">
    <property type="term" value="F:4 iron, 4 sulfur cluster binding"/>
    <property type="evidence" value="ECO:0007669"/>
    <property type="project" value="UniProtKB-KW"/>
</dbReference>
<evidence type="ECO:0000256" key="3">
    <source>
        <dbReference type="ARBA" id="ARBA00001966"/>
    </source>
</evidence>
<comment type="cofactor">
    <cofactor evidence="3">
        <name>[4Fe-4S] cluster</name>
        <dbReference type="ChEBI" id="CHEBI:49883"/>
    </cofactor>
</comment>
<dbReference type="InterPro" id="IPR023173">
    <property type="entry name" value="NADPH_Cyt_P450_Rdtase_alpha"/>
</dbReference>
<evidence type="ECO:0000256" key="7">
    <source>
        <dbReference type="ARBA" id="ARBA00022485"/>
    </source>
</evidence>
<evidence type="ECO:0000256" key="14">
    <source>
        <dbReference type="ARBA" id="ARBA00023002"/>
    </source>
</evidence>
<dbReference type="Gene3D" id="3.40.50.740">
    <property type="match status" value="1"/>
</dbReference>
<dbReference type="InterPro" id="IPR006963">
    <property type="entry name" value="Mopterin_OxRdtase_4Fe-4S_dom"/>
</dbReference>
<dbReference type="GO" id="GO:0042128">
    <property type="term" value="P:nitrate assimilation"/>
    <property type="evidence" value="ECO:0007669"/>
    <property type="project" value="UniProtKB-KW"/>
</dbReference>
<dbReference type="Gene3D" id="3.40.228.10">
    <property type="entry name" value="Dimethylsulfoxide Reductase, domain 2"/>
    <property type="match status" value="1"/>
</dbReference>
<keyword evidence="15" id="KW-0408">Iron</keyword>
<keyword evidence="8" id="KW-0500">Molybdenum</keyword>
<dbReference type="EC" id="1.8.1.2" evidence="6"/>
<dbReference type="InterPro" id="IPR009010">
    <property type="entry name" value="Asp_de-COase-like_dom_sf"/>
</dbReference>
<keyword evidence="7" id="KW-0004">4Fe-4S</keyword>
<protein>
    <recommendedName>
        <fullName evidence="6">assimilatory sulfite reductase (NADPH)</fullName>
        <ecNumber evidence="6">1.8.1.2</ecNumber>
    </recommendedName>
</protein>
<evidence type="ECO:0000256" key="12">
    <source>
        <dbReference type="ARBA" id="ARBA00022827"/>
    </source>
</evidence>
<keyword evidence="10" id="KW-0288">FMN</keyword>
<dbReference type="InterPro" id="IPR006656">
    <property type="entry name" value="Mopterin_OxRdtase"/>
</dbReference>
<feature type="domain" description="FAD-binding FR-type" evidence="20">
    <location>
        <begin position="885"/>
        <end position="1100"/>
    </location>
</feature>
<dbReference type="PATRIC" id="fig|1122247.3.peg.2114"/>
<sequence>MAIRTVCSYCGVGCGLEVRTTDGPAGPVIAEVTGDRLHPTNRGRLCTKGLTHAELMGSTEGRALTALMRPHRAAAPVPVGVDDAVTAAGRRLREILDTHGPDAVALYVSGQLSLEAQYLATKLAKGFIRTRYLEANSRLCMAGAATGYKQSLGADGPPGSYDDIDAADLFLVSGANMADCHPILFLRMADRLRAGARLIVVDPRRTATADRADLFLQLRAGTDLALLNGLLHLLVADGAVDTDFIAAHTEGWEAMPAFLADYPPHRVAAITGLREADIRTAAAMIAEAGPAWMSLWTMGLNQSTHGTWNTNAVCNLHLATGAICRPGAGPLSLTGQPNAMGGREMGYLGPGLPGQRSVTSPADRAFVEAVWNLPPGTIRAETNQGTVDLFDRLADGTVRACWIICTNPAASLPNRDRVIAGLRAADLVVAQDAYADTATNRHADIVLPAAMWGEADGVMVNSERTLTLARAAVPPAGDARPDWRLICDVAAAMGFGAHFDYADSAEVFDELRRFANPVIGYDLRGVDYQRLSAGPVQWPCPPGDPADRHPIRYLETGRPRFPTPSGRAVFLPRPHTEPHERPDENYPLVLNTGRLPHQWHTMTKTGRVATLNRLDDGPFVELHPDDAAALGITDGRAVELVSRRGRVVLPAVVTDRVRPGSCFAPFHWNDVHGPDLTVNAVTSPAVDPDSLQPELKVCAVRARPIGPAARPRARTRRLTGTGPVVLWASQTGNAERLAASFADILAAHGVRAESAAMGDIDPDELSAVSALLVVTSTFGDGGPPDAAARFWDRLRGPAAPALAGLRYAVLGIGDRSYARFCGYAADLDARLAELGAVRLAERAACEIDDRPAIADWMRRVTAVLNPAVTPVISEPVPQPVRFTRVDPIHAKMSRNELLTPPGSAKEVRQFGFDVAEYGVAYDVGDSLGVFPTNSDADVAAWLDATGLDGDEVIELDGAECALREALTTRYDICAVTPNLVDFLAGAVGDRAAARELRAGLSDLDRWRLGRNGIDVIRRYGVRAEVQQWQQALVRLAPRCYSISSSPLVSPHEIQLTVSVVRYTGPDGHLRGGVCSTYLADRAADTATPVFLQHSPYFRPPADGDVPIVMIGAGTGIAPFRGFLQHRRALGHRGRNWLLFGDRHRAENFYYRDELVAMAAEGLLTRLDVVFSRDQQKRIYVQDKMIEHGVELWRWIADGAHIYVCGDAAGMAAGVDAALTTIIATHGRLGAEAAKDFRRELIAAKRYLRDVY</sequence>
<dbReference type="InterPro" id="IPR039261">
    <property type="entry name" value="FNR_nucleotide-bd"/>
</dbReference>
<evidence type="ECO:0000256" key="9">
    <source>
        <dbReference type="ARBA" id="ARBA00022630"/>
    </source>
</evidence>
<keyword evidence="16" id="KW-0411">Iron-sulfur</keyword>
<dbReference type="Gene3D" id="3.40.50.80">
    <property type="entry name" value="Nucleotide-binding domain of ferredoxin-NADP reductase (FNR) module"/>
    <property type="match status" value="1"/>
</dbReference>
<gene>
    <name evidence="22" type="ORF">C731_2195</name>
</gene>
<keyword evidence="14" id="KW-0560">Oxidoreductase</keyword>
<dbReference type="SUPFAM" id="SSF52343">
    <property type="entry name" value="Ferredoxin reductase-like, C-terminal NADP-linked domain"/>
    <property type="match status" value="1"/>
</dbReference>
<dbReference type="InterPro" id="IPR001094">
    <property type="entry name" value="Flavdoxin-like"/>
</dbReference>
<dbReference type="InterPro" id="IPR003097">
    <property type="entry name" value="CysJ-like_FAD-binding"/>
</dbReference>
<dbReference type="GO" id="GO:0043546">
    <property type="term" value="F:molybdopterin cofactor binding"/>
    <property type="evidence" value="ECO:0007669"/>
    <property type="project" value="InterPro"/>
</dbReference>
<dbReference type="SUPFAM" id="SSF50692">
    <property type="entry name" value="ADC-like"/>
    <property type="match status" value="1"/>
</dbReference>
<dbReference type="Gene3D" id="3.40.50.360">
    <property type="match status" value="1"/>
</dbReference>
<evidence type="ECO:0000259" key="21">
    <source>
        <dbReference type="PROSITE" id="PS51669"/>
    </source>
</evidence>
<dbReference type="InterPro" id="IPR006657">
    <property type="entry name" value="MoPterin_dinucl-bd_dom"/>
</dbReference>
<evidence type="ECO:0000256" key="18">
    <source>
        <dbReference type="ARBA" id="ARBA00052219"/>
    </source>
</evidence>
<dbReference type="PRINTS" id="PR00371">
    <property type="entry name" value="FPNCR"/>
</dbReference>
<dbReference type="eggNOG" id="COG0243">
    <property type="taxonomic scope" value="Bacteria"/>
</dbReference>
<dbReference type="FunFam" id="3.40.50.80:FF:000001">
    <property type="entry name" value="NADPH--cytochrome P450 reductase 1"/>
    <property type="match status" value="1"/>
</dbReference>
<comment type="cofactor">
    <cofactor evidence="1">
        <name>FMN</name>
        <dbReference type="ChEBI" id="CHEBI:58210"/>
    </cofactor>
</comment>
<dbReference type="Proteomes" id="UP000006265">
    <property type="component" value="Unassembled WGS sequence"/>
</dbReference>
<dbReference type="Gene3D" id="2.40.40.20">
    <property type="match status" value="1"/>
</dbReference>
<dbReference type="SUPFAM" id="SSF52218">
    <property type="entry name" value="Flavoproteins"/>
    <property type="match status" value="1"/>
</dbReference>
<comment type="caution">
    <text evidence="22">The sequence shown here is derived from an EMBL/GenBank/DDBJ whole genome shotgun (WGS) entry which is preliminary data.</text>
</comment>
<dbReference type="eggNOG" id="COG0369">
    <property type="taxonomic scope" value="Bacteria"/>
</dbReference>
<dbReference type="SMART" id="SM00926">
    <property type="entry name" value="Molybdop_Fe4S4"/>
    <property type="match status" value="1"/>
</dbReference>
<dbReference type="InterPro" id="IPR029039">
    <property type="entry name" value="Flavoprotein-like_sf"/>
</dbReference>
<keyword evidence="11" id="KW-0479">Metal-binding</keyword>
<dbReference type="Pfam" id="PF01568">
    <property type="entry name" value="Molydop_binding"/>
    <property type="match status" value="1"/>
</dbReference>
<dbReference type="InterPro" id="IPR050123">
    <property type="entry name" value="Prok_molybdopt-oxidoreductase"/>
</dbReference>
<dbReference type="GO" id="GO:0016020">
    <property type="term" value="C:membrane"/>
    <property type="evidence" value="ECO:0007669"/>
    <property type="project" value="TreeGrafter"/>
</dbReference>
<dbReference type="SUPFAM" id="SSF63380">
    <property type="entry name" value="Riboflavin synthase domain-like"/>
    <property type="match status" value="1"/>
</dbReference>
<dbReference type="InterPro" id="IPR017927">
    <property type="entry name" value="FAD-bd_FR_type"/>
</dbReference>
<dbReference type="Gene3D" id="1.20.990.10">
    <property type="entry name" value="NADPH-cytochrome p450 Reductase, Chain A, domain 3"/>
    <property type="match status" value="1"/>
</dbReference>
<keyword evidence="12" id="KW-0274">FAD</keyword>
<dbReference type="PROSITE" id="PS50902">
    <property type="entry name" value="FLAVODOXIN_LIKE"/>
    <property type="match status" value="1"/>
</dbReference>
<dbReference type="PROSITE" id="PS51669">
    <property type="entry name" value="4FE4S_MOW_BIS_MGD"/>
    <property type="match status" value="1"/>
</dbReference>
<evidence type="ECO:0000256" key="17">
    <source>
        <dbReference type="ARBA" id="ARBA00023063"/>
    </source>
</evidence>
<dbReference type="InterPro" id="IPR027467">
    <property type="entry name" value="MopterinOxRdtase_cofactor_BS"/>
</dbReference>
<accession>K5BFF0</accession>
<feature type="domain" description="4Fe-4S Mo/W bis-MGD-type" evidence="21">
    <location>
        <begin position="1"/>
        <end position="60"/>
    </location>
</feature>
<dbReference type="InterPro" id="IPR001709">
    <property type="entry name" value="Flavoprot_Pyr_Nucl_cyt_Rdtase"/>
</dbReference>
<dbReference type="Pfam" id="PF00175">
    <property type="entry name" value="NAD_binding_1"/>
    <property type="match status" value="1"/>
</dbReference>
<comment type="similarity">
    <text evidence="5">Belongs to the prokaryotic molybdopterin-containing oxidoreductase family. NasA/NapA/NarB subfamily.</text>
</comment>
<reference evidence="22 23" key="1">
    <citation type="journal article" date="2012" name="J. Bacteriol.">
        <title>Genome sequence of Mycobacterium hassiacum DSM 44199, a rare source of heat-stable mycobacterial proteins.</title>
        <authorList>
            <person name="Tiago I."/>
            <person name="Maranha A."/>
            <person name="Mendes V."/>
            <person name="Alarico S."/>
            <person name="Moynihan P.J."/>
            <person name="Clarke A.J."/>
            <person name="Macedo-Ribeiro S."/>
            <person name="Pereira P.J."/>
            <person name="Empadinhas N."/>
        </authorList>
    </citation>
    <scope>NUCLEOTIDE SEQUENCE [LARGE SCALE GENOMIC DNA]</scope>
    <source>
        <strain evidence="23">DSM 44199 / CIP 105218 / JCM 12690 / 3849</strain>
    </source>
</reference>
<feature type="domain" description="Flavodoxin-like" evidence="19">
    <location>
        <begin position="723"/>
        <end position="861"/>
    </location>
</feature>
<comment type="cofactor">
    <cofactor evidence="4">
        <name>FAD</name>
        <dbReference type="ChEBI" id="CHEBI:57692"/>
    </cofactor>
</comment>
<dbReference type="PANTHER" id="PTHR43105">
    <property type="entry name" value="RESPIRATORY NITRATE REDUCTASE"/>
    <property type="match status" value="1"/>
</dbReference>
<dbReference type="GO" id="GO:0046872">
    <property type="term" value="F:metal ion binding"/>
    <property type="evidence" value="ECO:0007669"/>
    <property type="project" value="UniProtKB-KW"/>
</dbReference>
<dbReference type="InterPro" id="IPR041957">
    <property type="entry name" value="CT_Nitrate-R-NapA-like"/>
</dbReference>
<dbReference type="STRING" id="1122247.GCA_000379865_00206"/>
<dbReference type="GO" id="GO:0004783">
    <property type="term" value="F:sulfite reductase (NADPH) activity"/>
    <property type="evidence" value="ECO:0007669"/>
    <property type="project" value="UniProtKB-EC"/>
</dbReference>
<dbReference type="CDD" id="cd02754">
    <property type="entry name" value="MopB_Nitrate-R-NapA-like"/>
    <property type="match status" value="1"/>
</dbReference>
<dbReference type="Pfam" id="PF00667">
    <property type="entry name" value="FAD_binding_1"/>
    <property type="match status" value="1"/>
</dbReference>
<dbReference type="PROSITE" id="PS51384">
    <property type="entry name" value="FAD_FR"/>
    <property type="match status" value="1"/>
</dbReference>
<dbReference type="PROSITE" id="PS00551">
    <property type="entry name" value="MOLYBDOPTERIN_PROK_1"/>
    <property type="match status" value="1"/>
</dbReference>
<evidence type="ECO:0000313" key="22">
    <source>
        <dbReference type="EMBL" id="EKF23827.1"/>
    </source>
</evidence>
<dbReference type="CDD" id="cd06199">
    <property type="entry name" value="SiR"/>
    <property type="match status" value="1"/>
</dbReference>
<evidence type="ECO:0000256" key="6">
    <source>
        <dbReference type="ARBA" id="ARBA00012604"/>
    </source>
</evidence>
<evidence type="ECO:0000256" key="15">
    <source>
        <dbReference type="ARBA" id="ARBA00023004"/>
    </source>
</evidence>
<comment type="catalytic activity">
    <reaction evidence="18">
        <text>hydrogen sulfide + 3 NADP(+) + 3 H2O = sulfite + 3 NADPH + 4 H(+)</text>
        <dbReference type="Rhea" id="RHEA:13801"/>
        <dbReference type="ChEBI" id="CHEBI:15377"/>
        <dbReference type="ChEBI" id="CHEBI:15378"/>
        <dbReference type="ChEBI" id="CHEBI:17359"/>
        <dbReference type="ChEBI" id="CHEBI:29919"/>
        <dbReference type="ChEBI" id="CHEBI:57783"/>
        <dbReference type="ChEBI" id="CHEBI:58349"/>
        <dbReference type="EC" id="1.8.1.2"/>
    </reaction>
</comment>
<dbReference type="Pfam" id="PF00258">
    <property type="entry name" value="Flavodoxin_1"/>
    <property type="match status" value="1"/>
</dbReference>
<dbReference type="AlphaFoldDB" id="K5BFF0"/>
<proteinExistence type="inferred from homology"/>
<dbReference type="PANTHER" id="PTHR43105:SF9">
    <property type="entry name" value="NADPH-FE(3+) OXIDOREDUCTASE SUBUNIT ALPHA"/>
    <property type="match status" value="1"/>
</dbReference>